<feature type="coiled-coil region" evidence="6">
    <location>
        <begin position="121"/>
        <end position="155"/>
    </location>
</feature>
<dbReference type="EMBL" id="KI630171">
    <property type="protein sequence ID" value="EYU45850.1"/>
    <property type="molecule type" value="Genomic_DNA"/>
</dbReference>
<evidence type="ECO:0000256" key="1">
    <source>
        <dbReference type="ARBA" id="ARBA00005405"/>
    </source>
</evidence>
<dbReference type="STRING" id="4155.A0A022S3I5"/>
<keyword evidence="2" id="KW-0217">Developmental protein</keyword>
<comment type="similarity">
    <text evidence="1">Belongs to the FLX family.</text>
</comment>
<dbReference type="eggNOG" id="ENOG502QTTR">
    <property type="taxonomic scope" value="Eukaryota"/>
</dbReference>
<dbReference type="PANTHER" id="PTHR33405">
    <property type="entry name" value="PROTEIN FLX-LIKE 2"/>
    <property type="match status" value="1"/>
</dbReference>
<feature type="coiled-coil region" evidence="6">
    <location>
        <begin position="65"/>
        <end position="92"/>
    </location>
</feature>
<keyword evidence="4 6" id="KW-0175">Coiled coil</keyword>
<dbReference type="OMA" id="EKPRMTR"/>
<evidence type="ECO:0000256" key="7">
    <source>
        <dbReference type="SAM" id="MobiDB-lite"/>
    </source>
</evidence>
<gene>
    <name evidence="8" type="ORF">MIMGU_mgv1a011560mg</name>
</gene>
<dbReference type="GO" id="GO:0009908">
    <property type="term" value="P:flower development"/>
    <property type="evidence" value="ECO:0007669"/>
    <property type="project" value="UniProtKB-KW"/>
</dbReference>
<evidence type="ECO:0000256" key="4">
    <source>
        <dbReference type="ARBA" id="ARBA00023054"/>
    </source>
</evidence>
<sequence length="277" mass="31641">MAGRNRIPRETFDHRRGYPPERPAPRGSLVRHMPPHPALLEEELEIRHVELRRLLGENHRLLGDRVALERELTAAHEELRRLNIAIADIRAEQELQSRELIERGRKLESDLRATEPLKTEAAQLRTETQRLNTMRQDLSRQVKALTGDLAKLQAENQHIPVLRAEIDGLHQELLRARNAIDYEKRAKIELMEQRQAMEKNMVTMAREVEKLRSELANSRPWSSGGPYGMKFSNPAASFPAPYGDGLGIRQGAIDNSTPYGSTSAPWGGPEKPRMNRR</sequence>
<proteinExistence type="inferred from homology"/>
<feature type="region of interest" description="Disordered" evidence="7">
    <location>
        <begin position="240"/>
        <end position="277"/>
    </location>
</feature>
<name>A0A022S3I5_ERYGU</name>
<reference evidence="8 9" key="1">
    <citation type="journal article" date="2013" name="Proc. Natl. Acad. Sci. U.S.A.">
        <title>Fine-scale variation in meiotic recombination in Mimulus inferred from population shotgun sequencing.</title>
        <authorList>
            <person name="Hellsten U."/>
            <person name="Wright K.M."/>
            <person name="Jenkins J."/>
            <person name="Shu S."/>
            <person name="Yuan Y."/>
            <person name="Wessler S.R."/>
            <person name="Schmutz J."/>
            <person name="Willis J.H."/>
            <person name="Rokhsar D.S."/>
        </authorList>
    </citation>
    <scope>NUCLEOTIDE SEQUENCE [LARGE SCALE GENOMIC DNA]</scope>
    <source>
        <strain evidence="9">cv. DUN x IM62</strain>
    </source>
</reference>
<dbReference type="KEGG" id="egt:105963206"/>
<feature type="compositionally biased region" description="Basic and acidic residues" evidence="7">
    <location>
        <begin position="7"/>
        <end position="19"/>
    </location>
</feature>
<organism evidence="8 9">
    <name type="scientific">Erythranthe guttata</name>
    <name type="common">Yellow monkey flower</name>
    <name type="synonym">Mimulus guttatus</name>
    <dbReference type="NCBI Taxonomy" id="4155"/>
    <lineage>
        <taxon>Eukaryota</taxon>
        <taxon>Viridiplantae</taxon>
        <taxon>Streptophyta</taxon>
        <taxon>Embryophyta</taxon>
        <taxon>Tracheophyta</taxon>
        <taxon>Spermatophyta</taxon>
        <taxon>Magnoliopsida</taxon>
        <taxon>eudicotyledons</taxon>
        <taxon>Gunneridae</taxon>
        <taxon>Pentapetalae</taxon>
        <taxon>asterids</taxon>
        <taxon>lamiids</taxon>
        <taxon>Lamiales</taxon>
        <taxon>Phrymaceae</taxon>
        <taxon>Erythranthe</taxon>
    </lineage>
</organism>
<keyword evidence="3" id="KW-0221">Differentiation</keyword>
<dbReference type="OrthoDB" id="2018286at2759"/>
<evidence type="ECO:0000313" key="9">
    <source>
        <dbReference type="Proteomes" id="UP000030748"/>
    </source>
</evidence>
<evidence type="ECO:0000313" key="8">
    <source>
        <dbReference type="EMBL" id="EYU45850.1"/>
    </source>
</evidence>
<dbReference type="AlphaFoldDB" id="A0A022S3I5"/>
<evidence type="ECO:0000256" key="2">
    <source>
        <dbReference type="ARBA" id="ARBA00022473"/>
    </source>
</evidence>
<evidence type="ECO:0000256" key="6">
    <source>
        <dbReference type="SAM" id="Coils"/>
    </source>
</evidence>
<feature type="coiled-coil region" evidence="6">
    <location>
        <begin position="187"/>
        <end position="214"/>
    </location>
</feature>
<keyword evidence="5" id="KW-0287">Flowering</keyword>
<dbReference type="PANTHER" id="PTHR33405:SF20">
    <property type="entry name" value="PROTEIN FLX-LIKE 3"/>
    <property type="match status" value="1"/>
</dbReference>
<dbReference type="GO" id="GO:0030154">
    <property type="term" value="P:cell differentiation"/>
    <property type="evidence" value="ECO:0007669"/>
    <property type="project" value="UniProtKB-KW"/>
</dbReference>
<feature type="region of interest" description="Disordered" evidence="7">
    <location>
        <begin position="1"/>
        <end position="31"/>
    </location>
</feature>
<dbReference type="PhylomeDB" id="A0A022S3I5"/>
<feature type="compositionally biased region" description="Polar residues" evidence="7">
    <location>
        <begin position="253"/>
        <end position="264"/>
    </location>
</feature>
<keyword evidence="9" id="KW-1185">Reference proteome</keyword>
<evidence type="ECO:0000256" key="5">
    <source>
        <dbReference type="ARBA" id="ARBA00023089"/>
    </source>
</evidence>
<dbReference type="InterPro" id="IPR040353">
    <property type="entry name" value="FLX/FLX-like"/>
</dbReference>
<protein>
    <recommendedName>
        <fullName evidence="10">Protein FLX-like 3</fullName>
    </recommendedName>
</protein>
<evidence type="ECO:0000256" key="3">
    <source>
        <dbReference type="ARBA" id="ARBA00022782"/>
    </source>
</evidence>
<dbReference type="Proteomes" id="UP000030748">
    <property type="component" value="Unassembled WGS sequence"/>
</dbReference>
<accession>A0A022S3I5</accession>
<evidence type="ECO:0008006" key="10">
    <source>
        <dbReference type="Google" id="ProtNLM"/>
    </source>
</evidence>